<protein>
    <recommendedName>
        <fullName evidence="1">SHSP domain-containing protein</fullName>
    </recommendedName>
</protein>
<dbReference type="InterPro" id="IPR008978">
    <property type="entry name" value="HSP20-like_chaperone"/>
</dbReference>
<dbReference type="EMBL" id="UOGE01000002">
    <property type="protein sequence ID" value="VAX15864.1"/>
    <property type="molecule type" value="Genomic_DNA"/>
</dbReference>
<dbReference type="AlphaFoldDB" id="A0A3B1BVG1"/>
<dbReference type="InterPro" id="IPR002068">
    <property type="entry name" value="A-crystallin/Hsp20_dom"/>
</dbReference>
<proteinExistence type="predicted"/>
<dbReference type="InterPro" id="IPR031107">
    <property type="entry name" value="Small_HSP"/>
</dbReference>
<evidence type="ECO:0000259" key="1">
    <source>
        <dbReference type="PROSITE" id="PS01031"/>
    </source>
</evidence>
<dbReference type="PANTHER" id="PTHR11527">
    <property type="entry name" value="HEAT-SHOCK PROTEIN 20 FAMILY MEMBER"/>
    <property type="match status" value="1"/>
</dbReference>
<organism evidence="2">
    <name type="scientific">hydrothermal vent metagenome</name>
    <dbReference type="NCBI Taxonomy" id="652676"/>
    <lineage>
        <taxon>unclassified sequences</taxon>
        <taxon>metagenomes</taxon>
        <taxon>ecological metagenomes</taxon>
    </lineage>
</organism>
<sequence>MLLTKWKDEKHPVAGFDPFGALSAFDDHLPSTLWNEARSFLPPVDVSEKENEYVITMEAPGMEKDDIRIELEDNVLTLSGEKKESHEEKNERLYRLERRYGSFTRSFRIRGVEADKIAAGFKNGVLTVTIPKSEEVKPKKISIR</sequence>
<evidence type="ECO:0000313" key="2">
    <source>
        <dbReference type="EMBL" id="VAX15864.1"/>
    </source>
</evidence>
<dbReference type="Gene3D" id="2.60.40.790">
    <property type="match status" value="1"/>
</dbReference>
<dbReference type="Pfam" id="PF00011">
    <property type="entry name" value="HSP20"/>
    <property type="match status" value="1"/>
</dbReference>
<dbReference type="PROSITE" id="PS01031">
    <property type="entry name" value="SHSP"/>
    <property type="match status" value="1"/>
</dbReference>
<dbReference type="CDD" id="cd06471">
    <property type="entry name" value="ACD_LpsHSP_like"/>
    <property type="match status" value="1"/>
</dbReference>
<dbReference type="SUPFAM" id="SSF49764">
    <property type="entry name" value="HSP20-like chaperones"/>
    <property type="match status" value="1"/>
</dbReference>
<accession>A0A3B1BVG1</accession>
<feature type="domain" description="SHSP" evidence="1">
    <location>
        <begin position="35"/>
        <end position="144"/>
    </location>
</feature>
<gene>
    <name evidence="2" type="ORF">MNBD_NITROSPINAE02-1262</name>
</gene>
<name>A0A3B1BVG1_9ZZZZ</name>
<reference evidence="2" key="1">
    <citation type="submission" date="2018-06" db="EMBL/GenBank/DDBJ databases">
        <authorList>
            <person name="Zhirakovskaya E."/>
        </authorList>
    </citation>
    <scope>NUCLEOTIDE SEQUENCE</scope>
</reference>